<accession>A0A497V200</accession>
<protein>
    <submittedName>
        <fullName evidence="2">Relaxase/mobilization nuclease-like protein</fullName>
    </submittedName>
</protein>
<reference evidence="2 3" key="1">
    <citation type="submission" date="2018-10" db="EMBL/GenBank/DDBJ databases">
        <title>Genomic Encyclopedia of Archaeal and Bacterial Type Strains, Phase II (KMG-II): from individual species to whole genera.</title>
        <authorList>
            <person name="Goeker M."/>
        </authorList>
    </citation>
    <scope>NUCLEOTIDE SEQUENCE [LARGE SCALE GENOMIC DNA]</scope>
    <source>
        <strain evidence="2 3">DSM 29466</strain>
    </source>
</reference>
<dbReference type="RefSeq" id="WP_121028141.1">
    <property type="nucleotide sequence ID" value="NZ_RCCE01000009.1"/>
</dbReference>
<name>A0A497V200_9RHOB</name>
<dbReference type="Proteomes" id="UP000269157">
    <property type="component" value="Unassembled WGS sequence"/>
</dbReference>
<dbReference type="Pfam" id="PF03432">
    <property type="entry name" value="Relaxase"/>
    <property type="match status" value="1"/>
</dbReference>
<comment type="caution">
    <text evidence="2">The sequence shown here is derived from an EMBL/GenBank/DDBJ whole genome shotgun (WGS) entry which is preliminary data.</text>
</comment>
<organism evidence="2 3">
    <name type="scientific">Litoreibacter meonggei</name>
    <dbReference type="NCBI Taxonomy" id="1049199"/>
    <lineage>
        <taxon>Bacteria</taxon>
        <taxon>Pseudomonadati</taxon>
        <taxon>Pseudomonadota</taxon>
        <taxon>Alphaproteobacteria</taxon>
        <taxon>Rhodobacterales</taxon>
        <taxon>Roseobacteraceae</taxon>
        <taxon>Litoreibacter</taxon>
    </lineage>
</organism>
<evidence type="ECO:0000259" key="1">
    <source>
        <dbReference type="Pfam" id="PF03432"/>
    </source>
</evidence>
<feature type="domain" description="MobA/VirD2-like nuclease" evidence="1">
    <location>
        <begin position="89"/>
        <end position="199"/>
    </location>
</feature>
<evidence type="ECO:0000313" key="2">
    <source>
        <dbReference type="EMBL" id="RLJ36227.1"/>
    </source>
</evidence>
<evidence type="ECO:0000313" key="3">
    <source>
        <dbReference type="Proteomes" id="UP000269157"/>
    </source>
</evidence>
<dbReference type="AlphaFoldDB" id="A0A497V200"/>
<dbReference type="OrthoDB" id="98563at2"/>
<gene>
    <name evidence="2" type="ORF">BCF46_3809</name>
</gene>
<keyword evidence="3" id="KW-1185">Reference proteome</keyword>
<proteinExistence type="predicted"/>
<dbReference type="EMBL" id="RCCE01000009">
    <property type="protein sequence ID" value="RLJ36227.1"/>
    <property type="molecule type" value="Genomic_DNA"/>
</dbReference>
<dbReference type="InterPro" id="IPR005094">
    <property type="entry name" value="Endonuclease_MobA/VirD2"/>
</dbReference>
<sequence>MARNDAVSAVTGEIFREGWSKVRGSMQGLGQKRPQMVRAAKGHRSAVFKPVRSGGCQTKKELTNQLEYLTTKSSHIVDGRGVLDGKRQLNADEIKSVVDRFSGRWSEGFRPKMGHTTHLLMSYPKGTTGEDVRDISAAVSERFFANDERNFDYIIAIHEDRDHPHAHIVINRKSQEGEFFYLGRDHHFNYDDFRTAMVEEAEKVGVRLEATKRVDRGDTTYAPRTKEIYEAKKEDREPVQRERVGRDLDRALAEIATTAKAYRSLAAEANDENREDIANALFRAGEILAAGGKLEQDGEIYMANQESFDDLRGRFSDRAERVEQFVRDAPDSMKALYEKQLDQIYRNVAHMQPMGVRSQTLNDAPSDTGVYSETNINKEGVGAMKEPETRAQIETALRGTGISSSAIIARVEQGASNASLEQRWIADDLSKIAKEDGLNLERQEDLAVAAQKLDAAHVRLGETLERAEVLKDDGIVYSDDQERPSDEEFASMMENAADEDYRNDIADQLRAEAGAERAEIEGIAKAGREEAVSDAFKQNMKSMERAGMPASVIGGYTVEMTDRAEQRIDENPELIGMSRQDRREFEALENDLTQTGEFLDGSENDAKLQQDREVQFEAFAAKSSAHAQLASRAWDKLGTDLDKPNGFVEGQRDTVAVRNDNETTAQQIDRGVIEQYENPTSDYARFERLGFERNQAGGKIDGVAMGEAFTTLAKDRNDGAMSLEERQRTDEYLKDTADQYGDMMRSALLRQDTREFREHEHEDHEAYSEASQKFELERLREFDNAVRPYRTDQVESAEMRRVIEHEKVEKIDGPFDQFGGEHTFRDDVERELNDEQLEALKKGDADALSEVIDNRLDRLYAAKAYLQSDEATANSEATREVISEINDEEYDAIRLKQVHANTEKGQTHG</sequence>